<dbReference type="eggNOG" id="ENOG502S1RE">
    <property type="taxonomic scope" value="Eukaryota"/>
</dbReference>
<keyword evidence="4" id="KW-1185">Reference proteome</keyword>
<dbReference type="GeneID" id="27365759"/>
<name>M7WTT9_RHOT1</name>
<dbReference type="InterPro" id="IPR050312">
    <property type="entry name" value="IolE/XylAMocC-like"/>
</dbReference>
<accession>M7WTT9</accession>
<evidence type="ECO:0000313" key="4">
    <source>
        <dbReference type="Proteomes" id="UP000016926"/>
    </source>
</evidence>
<dbReference type="OrthoDB" id="5360893at2759"/>
<feature type="domain" description="Xylose isomerase-like TIM barrel" evidence="2">
    <location>
        <begin position="53"/>
        <end position="356"/>
    </location>
</feature>
<dbReference type="Proteomes" id="UP000016926">
    <property type="component" value="Unassembled WGS sequence"/>
</dbReference>
<proteinExistence type="predicted"/>
<reference evidence="3 4" key="1">
    <citation type="journal article" date="2012" name="Nat. Commun.">
        <title>A multi-omic map of the lipid-producing yeast Rhodosporidium toruloides.</title>
        <authorList>
            <person name="Zhu Z."/>
            <person name="Zhang S."/>
            <person name="Liu H."/>
            <person name="Shen H."/>
            <person name="Lin X."/>
            <person name="Yang F."/>
            <person name="Zhou Y.J."/>
            <person name="Jin G."/>
            <person name="Ye M."/>
            <person name="Zou H."/>
            <person name="Zou H."/>
            <person name="Zhao Z.K."/>
        </authorList>
    </citation>
    <scope>NUCLEOTIDE SEQUENCE [LARGE SCALE GENOMIC DNA]</scope>
    <source>
        <strain evidence="3 4">NP11</strain>
    </source>
</reference>
<evidence type="ECO:0000259" key="2">
    <source>
        <dbReference type="Pfam" id="PF01261"/>
    </source>
</evidence>
<dbReference type="AlphaFoldDB" id="M7WTT9"/>
<protein>
    <submittedName>
        <fullName evidence="3">3-dehydroshikimate dehydratase</fullName>
    </submittedName>
</protein>
<dbReference type="Gene3D" id="3.20.20.150">
    <property type="entry name" value="Divalent-metal-dependent TIM barrel enzymes"/>
    <property type="match status" value="1"/>
</dbReference>
<organism evidence="3 4">
    <name type="scientific">Rhodotorula toruloides (strain NP11)</name>
    <name type="common">Yeast</name>
    <name type="synonym">Rhodosporidium toruloides</name>
    <dbReference type="NCBI Taxonomy" id="1130832"/>
    <lineage>
        <taxon>Eukaryota</taxon>
        <taxon>Fungi</taxon>
        <taxon>Dikarya</taxon>
        <taxon>Basidiomycota</taxon>
        <taxon>Pucciniomycotina</taxon>
        <taxon>Microbotryomycetes</taxon>
        <taxon>Sporidiobolales</taxon>
        <taxon>Sporidiobolaceae</taxon>
        <taxon>Rhodotorula</taxon>
    </lineage>
</organism>
<dbReference type="Pfam" id="PF01261">
    <property type="entry name" value="AP_endonuc_2"/>
    <property type="match status" value="1"/>
</dbReference>
<dbReference type="HOGENOM" id="CLU_035063_0_0_1"/>
<dbReference type="InterPro" id="IPR036237">
    <property type="entry name" value="Xyl_isomerase-like_sf"/>
</dbReference>
<feature type="region of interest" description="Disordered" evidence="1">
    <location>
        <begin position="1"/>
        <end position="22"/>
    </location>
</feature>
<sequence length="405" mass="44817">MASSDTCSSAPNSLPSTPPALASPPTSLFPPVPLGIASLSLGSCKSHSLASKIRAAAEQGFANIELFDLDWQDFRDRFARENGYAVPCKEGDEASRAAAREVVRLCRDAGVEISCWQPLRTFEGWLDEEDEREAREYARGILDILPLLGTDLVLCCSTTAPASRTTSSLDKAVSDLRWLADLAASYSPPIRIMYEGLSFGTHRRSWQDVWQVVERADRPNLGICLDSFNTLALEWASPYTRSGRLSDDVDDKLEKNMRELVRRVPGDKIFLYQIADARLMSPPLSPPSDPSIPPIRPWSRSHRLFPLEHSLGAYLPVQRFSDAVLATGYKGTWSAEVFNDSLSAKGEEVPREHARRAMRGLERAVKEAYERAGKICLASSSPLDVDESARGAINDVCKFRKVARD</sequence>
<evidence type="ECO:0000313" key="3">
    <source>
        <dbReference type="EMBL" id="EMS21280.1"/>
    </source>
</evidence>
<evidence type="ECO:0000256" key="1">
    <source>
        <dbReference type="SAM" id="MobiDB-lite"/>
    </source>
</evidence>
<dbReference type="PANTHER" id="PTHR12110">
    <property type="entry name" value="HYDROXYPYRUVATE ISOMERASE"/>
    <property type="match status" value="1"/>
</dbReference>
<dbReference type="RefSeq" id="XP_016272399.1">
    <property type="nucleotide sequence ID" value="XM_016415425.1"/>
</dbReference>
<dbReference type="EMBL" id="KB722656">
    <property type="protein sequence ID" value="EMS21280.1"/>
    <property type="molecule type" value="Genomic_DNA"/>
</dbReference>
<dbReference type="SUPFAM" id="SSF51658">
    <property type="entry name" value="Xylose isomerase-like"/>
    <property type="match status" value="1"/>
</dbReference>
<dbReference type="PANTHER" id="PTHR12110:SF21">
    <property type="entry name" value="XYLOSE ISOMERASE-LIKE TIM BARREL DOMAIN-CONTAINING PROTEIN"/>
    <property type="match status" value="1"/>
</dbReference>
<gene>
    <name evidence="3" type="ORF">RHTO_01746</name>
</gene>
<dbReference type="InterPro" id="IPR013022">
    <property type="entry name" value="Xyl_isomerase-like_TIM-brl"/>
</dbReference>